<dbReference type="Proteomes" id="UP000030428">
    <property type="component" value="Unassembled WGS sequence"/>
</dbReference>
<evidence type="ECO:0000313" key="4">
    <source>
        <dbReference type="EMBL" id="TGO03433.1"/>
    </source>
</evidence>
<feature type="domain" description="Peptidase M28" evidence="2">
    <location>
        <begin position="423"/>
        <end position="604"/>
    </location>
</feature>
<dbReference type="SUPFAM" id="SSF50156">
    <property type="entry name" value="PDZ domain-like"/>
    <property type="match status" value="1"/>
</dbReference>
<dbReference type="Gene3D" id="2.120.10.30">
    <property type="entry name" value="TolB, C-terminal domain"/>
    <property type="match status" value="3"/>
</dbReference>
<evidence type="ECO:0000259" key="2">
    <source>
        <dbReference type="Pfam" id="PF04389"/>
    </source>
</evidence>
<accession>A0A4E0QRM9</accession>
<dbReference type="PANTHER" id="PTHR36842:SF1">
    <property type="entry name" value="PROTEIN TOLB"/>
    <property type="match status" value="1"/>
</dbReference>
<dbReference type="InterPro" id="IPR001478">
    <property type="entry name" value="PDZ"/>
</dbReference>
<evidence type="ECO:0000313" key="5">
    <source>
        <dbReference type="Proteomes" id="UP000030428"/>
    </source>
</evidence>
<dbReference type="Pfam" id="PF04389">
    <property type="entry name" value="Peptidase_M28"/>
    <property type="match status" value="1"/>
</dbReference>
<name>A0A4E0QRM9_9GAMM</name>
<sequence>MSIRWVFVTFFVCNVMASEPVKDHREIHLQNVQQLTFGGENAEAYFSFDGTQLVFQATPRHQGCDQIFVMNVDGGAKRLLSTGKGRTTCSFFYPDGQHILYASTHDGSVECPPPVDMSQGYVWALYPDYDIYKADMAGNIVQKLTDTPGYDAEAVLSPRGDKIVFTSTRSGDLELWSMDLAGANLKQLTNTPGYDGGAFFSPDGSKIVWRASRFDNNPQGLADYQRLLKEDMIRPSQLEIFVMDVDGSNQQQVTHLGKASFGPYFHPSGEKIIFSSNVDAQREFDLYMINIDGSGLERITYTAQFDGFPMFSLDGKKLVWGSNRNNAFPRETNIFIADWVDDVREIVPEVSHYHQSSEIKAEDLFHHVRFLADDRLRGRFPGSDGIEYAARYIADRFAEYGLDSYFQVFEYKDELGKTINTRNVVGFLPGKTDKTIIIGAHYDHLGGVHNGADDNASGVAGVLELAQFFGSHPVEHSLLFIAFSGEELGLIGSKYYVNHPLKEVVAMINMDMIGHLRENKLIIQGVGTSPVWEEIVDKVNESYSFVLAKQKEEPGTSDQRSFYEKQIAVLGFLTGAHDHYNRSTDDFWRLNYPGHEKIVKFVRDVVIDLRADQVTFSALKVNKKRAKFKVSLGVMPDYAFTSQGLRLDAVKVNRSAYNAGLQSGDIIIKLGAVQINDIYDYVAALGTFEVGDKVELVFLRDGLENSVEVLLVK</sequence>
<protein>
    <recommendedName>
        <fullName evidence="6">Peptidase M28</fullName>
    </recommendedName>
</protein>
<proteinExistence type="inferred from homology"/>
<dbReference type="AlphaFoldDB" id="A0A4E0QRM9"/>
<dbReference type="InterPro" id="IPR007484">
    <property type="entry name" value="Peptidase_M28"/>
</dbReference>
<evidence type="ECO:0000259" key="3">
    <source>
        <dbReference type="Pfam" id="PF13180"/>
    </source>
</evidence>
<dbReference type="InterPro" id="IPR011042">
    <property type="entry name" value="6-blade_b-propeller_TolB-like"/>
</dbReference>
<dbReference type="EMBL" id="JSZA02000019">
    <property type="protein sequence ID" value="TGO03433.1"/>
    <property type="molecule type" value="Genomic_DNA"/>
</dbReference>
<evidence type="ECO:0008006" key="6">
    <source>
        <dbReference type="Google" id="ProtNLM"/>
    </source>
</evidence>
<dbReference type="Gene3D" id="3.40.630.10">
    <property type="entry name" value="Zn peptidases"/>
    <property type="match status" value="1"/>
</dbReference>
<gene>
    <name evidence="4" type="ORF">PN36_06830</name>
</gene>
<dbReference type="Pfam" id="PF07676">
    <property type="entry name" value="PD40"/>
    <property type="match status" value="5"/>
</dbReference>
<dbReference type="SUPFAM" id="SSF82171">
    <property type="entry name" value="DPP6 N-terminal domain-like"/>
    <property type="match status" value="1"/>
</dbReference>
<organism evidence="4 5">
    <name type="scientific">Candidatus Thiomargarita nelsonii</name>
    <dbReference type="NCBI Taxonomy" id="1003181"/>
    <lineage>
        <taxon>Bacteria</taxon>
        <taxon>Pseudomonadati</taxon>
        <taxon>Pseudomonadota</taxon>
        <taxon>Gammaproteobacteria</taxon>
        <taxon>Thiotrichales</taxon>
        <taxon>Thiotrichaceae</taxon>
        <taxon>Thiomargarita</taxon>
    </lineage>
</organism>
<dbReference type="InterPro" id="IPR036034">
    <property type="entry name" value="PDZ_sf"/>
</dbReference>
<keyword evidence="5" id="KW-1185">Reference proteome</keyword>
<evidence type="ECO:0000256" key="1">
    <source>
        <dbReference type="ARBA" id="ARBA00009820"/>
    </source>
</evidence>
<feature type="domain" description="PDZ" evidence="3">
    <location>
        <begin position="649"/>
        <end position="710"/>
    </location>
</feature>
<dbReference type="Pfam" id="PF13180">
    <property type="entry name" value="PDZ_2"/>
    <property type="match status" value="1"/>
</dbReference>
<dbReference type="InterPro" id="IPR011659">
    <property type="entry name" value="WD40"/>
</dbReference>
<dbReference type="PANTHER" id="PTHR36842">
    <property type="entry name" value="PROTEIN TOLB HOMOLOG"/>
    <property type="match status" value="1"/>
</dbReference>
<comment type="caution">
    <text evidence="4">The sequence shown here is derived from an EMBL/GenBank/DDBJ whole genome shotgun (WGS) entry which is preliminary data.</text>
</comment>
<comment type="similarity">
    <text evidence="1">Belongs to the TolB family.</text>
</comment>
<dbReference type="Gene3D" id="2.30.42.10">
    <property type="match status" value="1"/>
</dbReference>
<dbReference type="SUPFAM" id="SSF53187">
    <property type="entry name" value="Zn-dependent exopeptidases"/>
    <property type="match status" value="1"/>
</dbReference>
<reference evidence="4 5" key="1">
    <citation type="journal article" date="2016" name="Front. Microbiol.">
        <title>Single-Cell (Meta-)Genomics of a Dimorphic Candidatus Thiomargarita nelsonii Reveals Genomic Plasticity.</title>
        <authorList>
            <person name="Flood B.E."/>
            <person name="Fliss P."/>
            <person name="Jones D.S."/>
            <person name="Dick G.J."/>
            <person name="Jain S."/>
            <person name="Kaster A.K."/>
            <person name="Winkel M."/>
            <person name="Mussmann M."/>
            <person name="Bailey J."/>
        </authorList>
    </citation>
    <scope>NUCLEOTIDE SEQUENCE [LARGE SCALE GENOMIC DNA]</scope>
    <source>
        <strain evidence="4">Hydrate Ridge</strain>
    </source>
</reference>